<proteinExistence type="inferred from homology"/>
<dbReference type="InterPro" id="IPR045621">
    <property type="entry name" value="BPD_transp_1_N"/>
</dbReference>
<accession>A0A564UFW3</accession>
<evidence type="ECO:0000256" key="1">
    <source>
        <dbReference type="ARBA" id="ARBA00004651"/>
    </source>
</evidence>
<dbReference type="EMBL" id="CABHMY010000144">
    <property type="protein sequence ID" value="VUX18350.1"/>
    <property type="molecule type" value="Genomic_DNA"/>
</dbReference>
<evidence type="ECO:0000256" key="2">
    <source>
        <dbReference type="ARBA" id="ARBA00022448"/>
    </source>
</evidence>
<name>A0A564UFW3_9FIRM</name>
<evidence type="ECO:0000256" key="6">
    <source>
        <dbReference type="ARBA" id="ARBA00023136"/>
    </source>
</evidence>
<keyword evidence="6 7" id="KW-0472">Membrane</keyword>
<comment type="subcellular location">
    <subcellularLocation>
        <location evidence="1 7">Cell membrane</location>
        <topology evidence="1 7">Multi-pass membrane protein</topology>
    </subcellularLocation>
</comment>
<dbReference type="InterPro" id="IPR050036">
    <property type="entry name" value="CntB"/>
</dbReference>
<dbReference type="InterPro" id="IPR000515">
    <property type="entry name" value="MetI-like"/>
</dbReference>
<keyword evidence="3" id="KW-1003">Cell membrane</keyword>
<evidence type="ECO:0000259" key="8">
    <source>
        <dbReference type="PROSITE" id="PS50928"/>
    </source>
</evidence>
<feature type="transmembrane region" description="Helical" evidence="7">
    <location>
        <begin position="106"/>
        <end position="128"/>
    </location>
</feature>
<evidence type="ECO:0000256" key="5">
    <source>
        <dbReference type="ARBA" id="ARBA00022989"/>
    </source>
</evidence>
<dbReference type="PANTHER" id="PTHR43163">
    <property type="entry name" value="DIPEPTIDE TRANSPORT SYSTEM PERMEASE PROTEIN DPPB-RELATED"/>
    <property type="match status" value="1"/>
</dbReference>
<dbReference type="CDD" id="cd06261">
    <property type="entry name" value="TM_PBP2"/>
    <property type="match status" value="1"/>
</dbReference>
<feature type="transmembrane region" description="Helical" evidence="7">
    <location>
        <begin position="140"/>
        <end position="158"/>
    </location>
</feature>
<dbReference type="GO" id="GO:0005886">
    <property type="term" value="C:plasma membrane"/>
    <property type="evidence" value="ECO:0007669"/>
    <property type="project" value="UniProtKB-SubCell"/>
</dbReference>
<keyword evidence="4 7" id="KW-0812">Transmembrane</keyword>
<feature type="domain" description="ABC transmembrane type-1" evidence="8">
    <location>
        <begin position="100"/>
        <end position="301"/>
    </location>
</feature>
<dbReference type="AlphaFoldDB" id="A0A564UFW3"/>
<feature type="transmembrane region" description="Helical" evidence="7">
    <location>
        <begin position="278"/>
        <end position="300"/>
    </location>
</feature>
<dbReference type="Pfam" id="PF19300">
    <property type="entry name" value="BPD_transp_1_N"/>
    <property type="match status" value="1"/>
</dbReference>
<feature type="transmembrane region" description="Helical" evidence="7">
    <location>
        <begin position="9"/>
        <end position="30"/>
    </location>
</feature>
<organism evidence="9 10">
    <name type="scientific">Faecalibacterium prausnitzii</name>
    <dbReference type="NCBI Taxonomy" id="853"/>
    <lineage>
        <taxon>Bacteria</taxon>
        <taxon>Bacillati</taxon>
        <taxon>Bacillota</taxon>
        <taxon>Clostridia</taxon>
        <taxon>Eubacteriales</taxon>
        <taxon>Oscillospiraceae</taxon>
        <taxon>Faecalibacterium</taxon>
    </lineage>
</organism>
<dbReference type="NCBIfam" id="NF045469">
    <property type="entry name" value="Opp1B"/>
    <property type="match status" value="1"/>
</dbReference>
<dbReference type="PROSITE" id="PS50928">
    <property type="entry name" value="ABC_TM1"/>
    <property type="match status" value="1"/>
</dbReference>
<dbReference type="SUPFAM" id="SSF161098">
    <property type="entry name" value="MetI-like"/>
    <property type="match status" value="1"/>
</dbReference>
<feature type="transmembrane region" description="Helical" evidence="7">
    <location>
        <begin position="178"/>
        <end position="197"/>
    </location>
</feature>
<dbReference type="RefSeq" id="WP_165853678.1">
    <property type="nucleotide sequence ID" value="NZ_CABHMY010000144.1"/>
</dbReference>
<comment type="similarity">
    <text evidence="7">Belongs to the binding-protein-dependent transport system permease family.</text>
</comment>
<dbReference type="Pfam" id="PF00528">
    <property type="entry name" value="BPD_transp_1"/>
    <property type="match status" value="1"/>
</dbReference>
<feature type="transmembrane region" description="Helical" evidence="7">
    <location>
        <begin position="236"/>
        <end position="258"/>
    </location>
</feature>
<reference evidence="9 10" key="1">
    <citation type="submission" date="2019-07" db="EMBL/GenBank/DDBJ databases">
        <authorList>
            <person name="Hibberd C M."/>
            <person name="Gehrig L. J."/>
            <person name="Chang H.-W."/>
            <person name="Venkatesh S."/>
        </authorList>
    </citation>
    <scope>NUCLEOTIDE SEQUENCE [LARGE SCALE GENOMIC DNA]</scope>
    <source>
        <strain evidence="9">Faecalibacterium_prausnitzii_JG_BgPS064</strain>
    </source>
</reference>
<dbReference type="Proteomes" id="UP000406184">
    <property type="component" value="Unassembled WGS sequence"/>
</dbReference>
<keyword evidence="5 7" id="KW-1133">Transmembrane helix</keyword>
<evidence type="ECO:0000256" key="3">
    <source>
        <dbReference type="ARBA" id="ARBA00022475"/>
    </source>
</evidence>
<evidence type="ECO:0000256" key="7">
    <source>
        <dbReference type="RuleBase" id="RU363032"/>
    </source>
</evidence>
<dbReference type="GO" id="GO:0055085">
    <property type="term" value="P:transmembrane transport"/>
    <property type="evidence" value="ECO:0007669"/>
    <property type="project" value="InterPro"/>
</dbReference>
<gene>
    <name evidence="9" type="primary">nikB_1</name>
    <name evidence="9" type="ORF">FPPS064S07_01399</name>
</gene>
<protein>
    <submittedName>
        <fullName evidence="9">Nickel transport system permease protein NikB</fullName>
    </submittedName>
</protein>
<dbReference type="Gene3D" id="1.10.3720.10">
    <property type="entry name" value="MetI-like"/>
    <property type="match status" value="1"/>
</dbReference>
<dbReference type="PANTHER" id="PTHR43163:SF6">
    <property type="entry name" value="DIPEPTIDE TRANSPORT SYSTEM PERMEASE PROTEIN DPPB-RELATED"/>
    <property type="match status" value="1"/>
</dbReference>
<keyword evidence="2 7" id="KW-0813">Transport</keyword>
<keyword evidence="10" id="KW-1185">Reference proteome</keyword>
<evidence type="ECO:0000313" key="10">
    <source>
        <dbReference type="Proteomes" id="UP000406184"/>
    </source>
</evidence>
<evidence type="ECO:0000256" key="4">
    <source>
        <dbReference type="ARBA" id="ARBA00022692"/>
    </source>
</evidence>
<evidence type="ECO:0000313" key="9">
    <source>
        <dbReference type="EMBL" id="VUX18350.1"/>
    </source>
</evidence>
<sequence>MKRYVVRRLLMAIPLLLAISFVCFCFINLIPSNPAEVALRVQQTPVITEEIIAAMEEQLGLNKPFFVRYFDWVLGCLHGDFGISYVNPKRTVAGELLRCLPATLQLAGTSFVIVAVLSIPIGFLCAVYKDGWFDKIMRGLVFVTTAMPAYWVGLLLMWGIGVKLNWLPTNGNGTWRHLILPSFTVALSYISTYIRLIRNNMLENMKQDYVLYANVRGLPQKSILVKHILKNSMHTCIVAMGMSIPQLISGTIVVENVFSWPGLGTLCISSIFNRDYPVIQTYVLLIGVLFVLFNLLFDILQTVSDPRLRKED</sequence>
<dbReference type="InterPro" id="IPR035906">
    <property type="entry name" value="MetI-like_sf"/>
</dbReference>